<keyword evidence="2" id="KW-1185">Reference proteome</keyword>
<evidence type="ECO:0000313" key="1">
    <source>
        <dbReference type="EMBL" id="KNC23961.1"/>
    </source>
</evidence>
<evidence type="ECO:0000313" key="2">
    <source>
        <dbReference type="Proteomes" id="UP000037069"/>
    </source>
</evidence>
<comment type="caution">
    <text evidence="1">The sequence shown here is derived from an EMBL/GenBank/DDBJ whole genome shotgun (WGS) entry which is preliminary data.</text>
</comment>
<name>A0A0L0BVB6_LUCCU</name>
<accession>A0A0L0BVB6</accession>
<dbReference type="AlphaFoldDB" id="A0A0L0BVB6"/>
<protein>
    <submittedName>
        <fullName evidence="1">Uncharacterized protein</fullName>
    </submittedName>
</protein>
<dbReference type="Proteomes" id="UP000037069">
    <property type="component" value="Unassembled WGS sequence"/>
</dbReference>
<proteinExistence type="predicted"/>
<gene>
    <name evidence="1" type="ORF">FF38_09063</name>
</gene>
<dbReference type="EMBL" id="JRES01001281">
    <property type="protein sequence ID" value="KNC23961.1"/>
    <property type="molecule type" value="Genomic_DNA"/>
</dbReference>
<organism evidence="1 2">
    <name type="scientific">Lucilia cuprina</name>
    <name type="common">Green bottle fly</name>
    <name type="synonym">Australian sheep blowfly</name>
    <dbReference type="NCBI Taxonomy" id="7375"/>
    <lineage>
        <taxon>Eukaryota</taxon>
        <taxon>Metazoa</taxon>
        <taxon>Ecdysozoa</taxon>
        <taxon>Arthropoda</taxon>
        <taxon>Hexapoda</taxon>
        <taxon>Insecta</taxon>
        <taxon>Pterygota</taxon>
        <taxon>Neoptera</taxon>
        <taxon>Endopterygota</taxon>
        <taxon>Diptera</taxon>
        <taxon>Brachycera</taxon>
        <taxon>Muscomorpha</taxon>
        <taxon>Oestroidea</taxon>
        <taxon>Calliphoridae</taxon>
        <taxon>Luciliinae</taxon>
        <taxon>Lucilia</taxon>
    </lineage>
</organism>
<sequence>MKVVTLKTEAFPRPHTAYAVSEKIYESLKELKLVSKNICAVTDGGSNIVAALKLRNINRFGCIAHILHRFLSHDEQAELAKIILDAEQVLESLDTEENFSNGDENFNLTSKHTSLKNLFQRDVTLS</sequence>
<reference evidence="1 2" key="1">
    <citation type="journal article" date="2015" name="Nat. Commun.">
        <title>Lucilia cuprina genome unlocks parasitic fly biology to underpin future interventions.</title>
        <authorList>
            <person name="Anstead C.A."/>
            <person name="Korhonen P.K."/>
            <person name="Young N.D."/>
            <person name="Hall R.S."/>
            <person name="Jex A.R."/>
            <person name="Murali S.C."/>
            <person name="Hughes D.S."/>
            <person name="Lee S.F."/>
            <person name="Perry T."/>
            <person name="Stroehlein A.J."/>
            <person name="Ansell B.R."/>
            <person name="Breugelmans B."/>
            <person name="Hofmann A."/>
            <person name="Qu J."/>
            <person name="Dugan S."/>
            <person name="Lee S.L."/>
            <person name="Chao H."/>
            <person name="Dinh H."/>
            <person name="Han Y."/>
            <person name="Doddapaneni H.V."/>
            <person name="Worley K.C."/>
            <person name="Muzny D.M."/>
            <person name="Ioannidis P."/>
            <person name="Waterhouse R.M."/>
            <person name="Zdobnov E.M."/>
            <person name="James P.J."/>
            <person name="Bagnall N.H."/>
            <person name="Kotze A.C."/>
            <person name="Gibbs R.A."/>
            <person name="Richards S."/>
            <person name="Batterham P."/>
            <person name="Gasser R.B."/>
        </authorList>
    </citation>
    <scope>NUCLEOTIDE SEQUENCE [LARGE SCALE GENOMIC DNA]</scope>
    <source>
        <strain evidence="1 2">LS</strain>
        <tissue evidence="1">Full body</tissue>
    </source>
</reference>